<gene>
    <name evidence="5" type="ORF">EC580_08220</name>
</gene>
<protein>
    <submittedName>
        <fullName evidence="5">GntR family transcriptional regulator</fullName>
    </submittedName>
</protein>
<dbReference type="FunFam" id="1.10.10.10:FF:000079">
    <property type="entry name" value="GntR family transcriptional regulator"/>
    <property type="match status" value="1"/>
</dbReference>
<dbReference type="Pfam" id="PF00392">
    <property type="entry name" value="GntR"/>
    <property type="match status" value="1"/>
</dbReference>
<dbReference type="InterPro" id="IPR011663">
    <property type="entry name" value="UTRA"/>
</dbReference>
<evidence type="ECO:0000256" key="3">
    <source>
        <dbReference type="ARBA" id="ARBA00023163"/>
    </source>
</evidence>
<dbReference type="InterPro" id="IPR050679">
    <property type="entry name" value="Bact_HTH_transcr_reg"/>
</dbReference>
<sequence>MTLRKEMPANIATIRPLYLQLKEQIRSDILNGTYKAHTQMPSESEMVRIFNVSRTTVRQALRDLQTEGLIFKIPGKGSFVSRPKAVQDLVSLQGFGEAMIAKGYETFSTFIGSKDGISNNIAAQKLHLDLSDIMELRRVRYLNREPISLDVTYVPANIGRTLVLEDLATKDIFSLLENKFGIPLGKAELQIESVLADETLSRLLKIEEGSPILRMERLTYSANDVPIDYEHLFYRGDALKYMITLQRHARNDK</sequence>
<dbReference type="GO" id="GO:0003700">
    <property type="term" value="F:DNA-binding transcription factor activity"/>
    <property type="evidence" value="ECO:0007669"/>
    <property type="project" value="InterPro"/>
</dbReference>
<dbReference type="GO" id="GO:0003677">
    <property type="term" value="F:DNA binding"/>
    <property type="evidence" value="ECO:0007669"/>
    <property type="project" value="UniProtKB-KW"/>
</dbReference>
<dbReference type="SMART" id="SM00866">
    <property type="entry name" value="UTRA"/>
    <property type="match status" value="1"/>
</dbReference>
<keyword evidence="1" id="KW-0805">Transcription regulation</keyword>
<dbReference type="InterPro" id="IPR036390">
    <property type="entry name" value="WH_DNA-bd_sf"/>
</dbReference>
<dbReference type="InterPro" id="IPR000524">
    <property type="entry name" value="Tscrpt_reg_HTH_GntR"/>
</dbReference>
<dbReference type="Gene3D" id="3.40.1410.10">
    <property type="entry name" value="Chorismate lyase-like"/>
    <property type="match status" value="1"/>
</dbReference>
<accession>A0A3M8R339</accession>
<dbReference type="SMART" id="SM00345">
    <property type="entry name" value="HTH_GNTR"/>
    <property type="match status" value="1"/>
</dbReference>
<dbReference type="Gene3D" id="1.10.10.10">
    <property type="entry name" value="Winged helix-like DNA-binding domain superfamily/Winged helix DNA-binding domain"/>
    <property type="match status" value="1"/>
</dbReference>
<dbReference type="InterPro" id="IPR028978">
    <property type="entry name" value="Chorismate_lyase_/UTRA_dom_sf"/>
</dbReference>
<feature type="domain" description="HTH gntR-type" evidence="4">
    <location>
        <begin position="15"/>
        <end position="83"/>
    </location>
</feature>
<evidence type="ECO:0000259" key="4">
    <source>
        <dbReference type="PROSITE" id="PS50949"/>
    </source>
</evidence>
<organism evidence="5">
    <name type="scientific">Acidithiobacillus sulfuriphilus</name>
    <dbReference type="NCBI Taxonomy" id="1867749"/>
    <lineage>
        <taxon>Bacteria</taxon>
        <taxon>Pseudomonadati</taxon>
        <taxon>Pseudomonadota</taxon>
        <taxon>Acidithiobacillia</taxon>
        <taxon>Acidithiobacillales</taxon>
        <taxon>Acidithiobacillaceae</taxon>
        <taxon>Acidithiobacillus</taxon>
    </lineage>
</organism>
<dbReference type="GO" id="GO:0045892">
    <property type="term" value="P:negative regulation of DNA-templated transcription"/>
    <property type="evidence" value="ECO:0007669"/>
    <property type="project" value="TreeGrafter"/>
</dbReference>
<dbReference type="PROSITE" id="PS50949">
    <property type="entry name" value="HTH_GNTR"/>
    <property type="match status" value="1"/>
</dbReference>
<dbReference type="SUPFAM" id="SSF64288">
    <property type="entry name" value="Chorismate lyase-like"/>
    <property type="match status" value="1"/>
</dbReference>
<dbReference type="RefSeq" id="WP_123103968.1">
    <property type="nucleotide sequence ID" value="NZ_CP127527.1"/>
</dbReference>
<dbReference type="PRINTS" id="PR00035">
    <property type="entry name" value="HTHGNTR"/>
</dbReference>
<keyword evidence="2" id="KW-0238">DNA-binding</keyword>
<dbReference type="SUPFAM" id="SSF46785">
    <property type="entry name" value="Winged helix' DNA-binding domain"/>
    <property type="match status" value="1"/>
</dbReference>
<comment type="caution">
    <text evidence="5">The sequence shown here is derived from an EMBL/GenBank/DDBJ whole genome shotgun (WGS) entry which is preliminary data.</text>
</comment>
<reference evidence="5" key="1">
    <citation type="submission" date="2018-10" db="EMBL/GenBank/DDBJ databases">
        <title>Acidithiobacillus sulfuriphilus sp. nov.: an extremely acidophilic sulfur-oxidizing chemolithotroph isolated from a neutral pH environment.</title>
        <authorList>
            <person name="Falagan C."/>
            <person name="Moya-Beltran A."/>
            <person name="Quatrini R."/>
            <person name="Johnson D.B."/>
        </authorList>
    </citation>
    <scope>NUCLEOTIDE SEQUENCE [LARGE SCALE GENOMIC DNA]</scope>
    <source>
        <strain evidence="5">CJ-2</strain>
    </source>
</reference>
<dbReference type="CDD" id="cd07377">
    <property type="entry name" value="WHTH_GntR"/>
    <property type="match status" value="1"/>
</dbReference>
<keyword evidence="3" id="KW-0804">Transcription</keyword>
<dbReference type="PANTHER" id="PTHR44846">
    <property type="entry name" value="MANNOSYL-D-GLYCERATE TRANSPORT/METABOLISM SYSTEM REPRESSOR MNGR-RELATED"/>
    <property type="match status" value="1"/>
</dbReference>
<name>A0A3M8R339_9PROT</name>
<dbReference type="Pfam" id="PF07702">
    <property type="entry name" value="UTRA"/>
    <property type="match status" value="1"/>
</dbReference>
<evidence type="ECO:0000256" key="1">
    <source>
        <dbReference type="ARBA" id="ARBA00023015"/>
    </source>
</evidence>
<dbReference type="OrthoDB" id="6626198at2"/>
<dbReference type="AlphaFoldDB" id="A0A3M8R339"/>
<evidence type="ECO:0000256" key="2">
    <source>
        <dbReference type="ARBA" id="ARBA00023125"/>
    </source>
</evidence>
<dbReference type="PANTHER" id="PTHR44846:SF1">
    <property type="entry name" value="MANNOSYL-D-GLYCERATE TRANSPORT_METABOLISM SYSTEM REPRESSOR MNGR-RELATED"/>
    <property type="match status" value="1"/>
</dbReference>
<dbReference type="EMBL" id="RIZI01000168">
    <property type="protein sequence ID" value="RNF61604.1"/>
    <property type="molecule type" value="Genomic_DNA"/>
</dbReference>
<evidence type="ECO:0000313" key="5">
    <source>
        <dbReference type="EMBL" id="RNF61604.1"/>
    </source>
</evidence>
<dbReference type="InterPro" id="IPR036388">
    <property type="entry name" value="WH-like_DNA-bd_sf"/>
</dbReference>
<proteinExistence type="predicted"/>